<dbReference type="EMBL" id="MZNU01000306">
    <property type="protein sequence ID" value="OWP00834.1"/>
    <property type="molecule type" value="Genomic_DNA"/>
</dbReference>
<organism evidence="2 3">
    <name type="scientific">Diplocarpon coronariae</name>
    <dbReference type="NCBI Taxonomy" id="2795749"/>
    <lineage>
        <taxon>Eukaryota</taxon>
        <taxon>Fungi</taxon>
        <taxon>Dikarya</taxon>
        <taxon>Ascomycota</taxon>
        <taxon>Pezizomycotina</taxon>
        <taxon>Leotiomycetes</taxon>
        <taxon>Helotiales</taxon>
        <taxon>Drepanopezizaceae</taxon>
        <taxon>Diplocarpon</taxon>
    </lineage>
</organism>
<keyword evidence="3" id="KW-1185">Reference proteome</keyword>
<evidence type="ECO:0000256" key="1">
    <source>
        <dbReference type="SAM" id="MobiDB-lite"/>
    </source>
</evidence>
<reference evidence="2 3" key="1">
    <citation type="submission" date="2017-04" db="EMBL/GenBank/DDBJ databases">
        <title>Draft genome sequence of Marssonina coronaria NL1: causal agent of apple blotch.</title>
        <authorList>
            <person name="Cheng Q."/>
        </authorList>
    </citation>
    <scope>NUCLEOTIDE SEQUENCE [LARGE SCALE GENOMIC DNA]</scope>
    <source>
        <strain evidence="2 3">NL1</strain>
    </source>
</reference>
<evidence type="ECO:0000313" key="3">
    <source>
        <dbReference type="Proteomes" id="UP000242519"/>
    </source>
</evidence>
<feature type="region of interest" description="Disordered" evidence="1">
    <location>
        <begin position="33"/>
        <end position="52"/>
    </location>
</feature>
<accession>A0A218YZG6</accession>
<evidence type="ECO:0000313" key="2">
    <source>
        <dbReference type="EMBL" id="OWP00834.1"/>
    </source>
</evidence>
<protein>
    <submittedName>
        <fullName evidence="2">Uncharacterized protein</fullName>
    </submittedName>
</protein>
<dbReference type="Proteomes" id="UP000242519">
    <property type="component" value="Unassembled WGS sequence"/>
</dbReference>
<sequence length="203" mass="21729">MPLVLTAEKSIPATTTLVDVLAPPTYYASAQQKSNTKTGWEHPTEANLPVPSQIHRLSTLDSDTSARHVHPKDFRLPGSSPHTASNAQSPPSGSLKITGATDPHNEDEDEDEGQMSSGANNEGPVSMHQGPPTPPPPTAFPPFFLNDNVMPAVTCELQTPILLLSSAKRPSKLQGHNGQFAQPRVAFLDGDGRYPAAKRLSTR</sequence>
<dbReference type="InParanoid" id="A0A218YZG6"/>
<feature type="compositionally biased region" description="Polar residues" evidence="1">
    <location>
        <begin position="80"/>
        <end position="92"/>
    </location>
</feature>
<name>A0A218YZG6_9HELO</name>
<feature type="region of interest" description="Disordered" evidence="1">
    <location>
        <begin position="61"/>
        <end position="142"/>
    </location>
</feature>
<feature type="compositionally biased region" description="Pro residues" evidence="1">
    <location>
        <begin position="131"/>
        <end position="140"/>
    </location>
</feature>
<dbReference type="AlphaFoldDB" id="A0A218YZG6"/>
<comment type="caution">
    <text evidence="2">The sequence shown here is derived from an EMBL/GenBank/DDBJ whole genome shotgun (WGS) entry which is preliminary data.</text>
</comment>
<proteinExistence type="predicted"/>
<gene>
    <name evidence="2" type="ORF">B2J93_5368</name>
</gene>